<dbReference type="EMBL" id="CM056811">
    <property type="protein sequence ID" value="KAJ8637213.1"/>
    <property type="molecule type" value="Genomic_DNA"/>
</dbReference>
<accession>A0ACC2LVG7</accession>
<dbReference type="Proteomes" id="UP001234297">
    <property type="component" value="Chromosome 3"/>
</dbReference>
<proteinExistence type="predicted"/>
<comment type="caution">
    <text evidence="1">The sequence shown here is derived from an EMBL/GenBank/DDBJ whole genome shotgun (WGS) entry which is preliminary data.</text>
</comment>
<keyword evidence="2" id="KW-1185">Reference proteome</keyword>
<reference evidence="1 2" key="1">
    <citation type="journal article" date="2022" name="Hortic Res">
        <title>A haplotype resolved chromosomal level avocado genome allows analysis of novel avocado genes.</title>
        <authorList>
            <person name="Nath O."/>
            <person name="Fletcher S.J."/>
            <person name="Hayward A."/>
            <person name="Shaw L.M."/>
            <person name="Masouleh A.K."/>
            <person name="Furtado A."/>
            <person name="Henry R.J."/>
            <person name="Mitter N."/>
        </authorList>
    </citation>
    <scope>NUCLEOTIDE SEQUENCE [LARGE SCALE GENOMIC DNA]</scope>
    <source>
        <strain evidence="2">cv. Hass</strain>
    </source>
</reference>
<organism evidence="1 2">
    <name type="scientific">Persea americana</name>
    <name type="common">Avocado</name>
    <dbReference type="NCBI Taxonomy" id="3435"/>
    <lineage>
        <taxon>Eukaryota</taxon>
        <taxon>Viridiplantae</taxon>
        <taxon>Streptophyta</taxon>
        <taxon>Embryophyta</taxon>
        <taxon>Tracheophyta</taxon>
        <taxon>Spermatophyta</taxon>
        <taxon>Magnoliopsida</taxon>
        <taxon>Magnoliidae</taxon>
        <taxon>Laurales</taxon>
        <taxon>Lauraceae</taxon>
        <taxon>Persea</taxon>
    </lineage>
</organism>
<gene>
    <name evidence="1" type="ORF">MRB53_011480</name>
</gene>
<protein>
    <submittedName>
        <fullName evidence="1">Uncharacterized protein</fullName>
    </submittedName>
</protein>
<sequence>MKSSTGIPCNLLLLHRSLKQLRSIVPSNELSQVNSFKLLHLISLKNLAGNRGAFNFSSVMGFCLSPLQTPTRLLWSTSFFRHKPMLF</sequence>
<evidence type="ECO:0000313" key="2">
    <source>
        <dbReference type="Proteomes" id="UP001234297"/>
    </source>
</evidence>
<name>A0ACC2LVG7_PERAE</name>
<evidence type="ECO:0000313" key="1">
    <source>
        <dbReference type="EMBL" id="KAJ8637213.1"/>
    </source>
</evidence>